<keyword evidence="1 2" id="KW-0732">Signal</keyword>
<dbReference type="Proteomes" id="UP000616839">
    <property type="component" value="Unassembled WGS sequence"/>
</dbReference>
<dbReference type="InterPro" id="IPR039331">
    <property type="entry name" value="PAPs-like"/>
</dbReference>
<dbReference type="PANTHER" id="PTHR22953">
    <property type="entry name" value="ACID PHOSPHATASE RELATED"/>
    <property type="match status" value="1"/>
</dbReference>
<evidence type="ECO:0000256" key="1">
    <source>
        <dbReference type="ARBA" id="ARBA00022729"/>
    </source>
</evidence>
<feature type="domain" description="Calcineurin-like phosphoesterase" evidence="3">
    <location>
        <begin position="53"/>
        <end position="234"/>
    </location>
</feature>
<dbReference type="AlphaFoldDB" id="A0A927Q155"/>
<dbReference type="PANTHER" id="PTHR22953:SF153">
    <property type="entry name" value="PURPLE ACID PHOSPHATASE"/>
    <property type="match status" value="1"/>
</dbReference>
<reference evidence="4" key="1">
    <citation type="submission" date="2020-09" db="EMBL/GenBank/DDBJ databases">
        <title>Nocardioides sp. strain MJB4 16S ribosomal RNA gene Genome sequencing and assembly.</title>
        <authorList>
            <person name="Kim I."/>
        </authorList>
    </citation>
    <scope>NUCLEOTIDE SEQUENCE</scope>
    <source>
        <strain evidence="4">MJB4</strain>
    </source>
</reference>
<gene>
    <name evidence="4" type="ORF">IE331_08700</name>
</gene>
<dbReference type="InterPro" id="IPR004843">
    <property type="entry name" value="Calcineurin-like_PHP"/>
</dbReference>
<accession>A0A927Q155</accession>
<evidence type="ECO:0000313" key="5">
    <source>
        <dbReference type="Proteomes" id="UP000616839"/>
    </source>
</evidence>
<dbReference type="InterPro" id="IPR029052">
    <property type="entry name" value="Metallo-depent_PP-like"/>
</dbReference>
<dbReference type="Gene3D" id="3.60.21.10">
    <property type="match status" value="1"/>
</dbReference>
<organism evidence="4 5">
    <name type="scientific">Nocardioides donggukensis</name>
    <dbReference type="NCBI Taxonomy" id="2774019"/>
    <lineage>
        <taxon>Bacteria</taxon>
        <taxon>Bacillati</taxon>
        <taxon>Actinomycetota</taxon>
        <taxon>Actinomycetes</taxon>
        <taxon>Propionibacteriales</taxon>
        <taxon>Nocardioidaceae</taxon>
        <taxon>Nocardioides</taxon>
    </lineage>
</organism>
<dbReference type="Pfam" id="PF00149">
    <property type="entry name" value="Metallophos"/>
    <property type="match status" value="1"/>
</dbReference>
<keyword evidence="5" id="KW-1185">Reference proteome</keyword>
<dbReference type="PROSITE" id="PS51257">
    <property type="entry name" value="PROKAR_LIPOPROTEIN"/>
    <property type="match status" value="1"/>
</dbReference>
<dbReference type="GO" id="GO:0003993">
    <property type="term" value="F:acid phosphatase activity"/>
    <property type="evidence" value="ECO:0007669"/>
    <property type="project" value="InterPro"/>
</dbReference>
<sequence>MRRPSRTLATVAAMLVLASACSQGDPGRGDRTPGQQATVGLAAGSVAAEDPVRVVAVGDIACPPDRQQTATTCRHRQTARLARDLSPDHVIALGDLQYEKGRLRAFRRSYDESWGRLKAITHPVPGNHEYYTEEARGFYRYFGTEAPGYGAWDAGSWRVYSLNSNCGAVNCKRQVRWLERDLEQNPGRCRLMAMHHPRYSSGRAHGSDPSMRRFWRVAYRHRLDVALAGHDHDYERFAALNGAGDRRPGRGISSFVSGLGGKSQYRRGATAPGSQRFYAGQPGVLVLALMEGGYRWRFRTVDGEVRDRGRRDCV</sequence>
<proteinExistence type="predicted"/>
<feature type="chain" id="PRO_5036677461" evidence="2">
    <location>
        <begin position="25"/>
        <end position="314"/>
    </location>
</feature>
<comment type="caution">
    <text evidence="4">The sequence shown here is derived from an EMBL/GenBank/DDBJ whole genome shotgun (WGS) entry which is preliminary data.</text>
</comment>
<evidence type="ECO:0000313" key="4">
    <source>
        <dbReference type="EMBL" id="MBD8869702.1"/>
    </source>
</evidence>
<dbReference type="RefSeq" id="WP_192142567.1">
    <property type="nucleotide sequence ID" value="NZ_JACYXZ010000002.1"/>
</dbReference>
<evidence type="ECO:0000259" key="3">
    <source>
        <dbReference type="Pfam" id="PF00149"/>
    </source>
</evidence>
<evidence type="ECO:0000256" key="2">
    <source>
        <dbReference type="SAM" id="SignalP"/>
    </source>
</evidence>
<dbReference type="SUPFAM" id="SSF56300">
    <property type="entry name" value="Metallo-dependent phosphatases"/>
    <property type="match status" value="1"/>
</dbReference>
<name>A0A927Q155_9ACTN</name>
<protein>
    <submittedName>
        <fullName evidence="4">Metallophosphoesterase</fullName>
    </submittedName>
</protein>
<feature type="signal peptide" evidence="2">
    <location>
        <begin position="1"/>
        <end position="24"/>
    </location>
</feature>
<dbReference type="EMBL" id="JACYXZ010000002">
    <property type="protein sequence ID" value="MBD8869702.1"/>
    <property type="molecule type" value="Genomic_DNA"/>
</dbReference>